<dbReference type="EMBL" id="OUNE01000093">
    <property type="protein sequence ID" value="SPP33050.1"/>
    <property type="molecule type" value="Genomic_DNA"/>
</dbReference>
<organism evidence="2">
    <name type="scientific">Wolbachia endosymbiont of Aleurodicus dispersus</name>
    <dbReference type="NCBI Taxonomy" id="1288877"/>
    <lineage>
        <taxon>Bacteria</taxon>
        <taxon>Pseudomonadati</taxon>
        <taxon>Pseudomonadota</taxon>
        <taxon>Alphaproteobacteria</taxon>
        <taxon>Rickettsiales</taxon>
        <taxon>Anaplasmataceae</taxon>
        <taxon>Wolbachieae</taxon>
        <taxon>Wolbachia</taxon>
    </lineage>
</organism>
<gene>
    <name evidence="2" type="ORF">WBAD_0533</name>
</gene>
<keyword evidence="1" id="KW-0812">Transmembrane</keyword>
<feature type="transmembrane region" description="Helical" evidence="1">
    <location>
        <begin position="5"/>
        <end position="23"/>
    </location>
</feature>
<keyword evidence="1" id="KW-0472">Membrane</keyword>
<reference evidence="2" key="1">
    <citation type="submission" date="2018-04" db="EMBL/GenBank/DDBJ databases">
        <authorList>
            <person name="Go L.Y."/>
            <person name="Mitchell J.A."/>
        </authorList>
    </citation>
    <scope>NUCLEOTIDE SEQUENCE</scope>
    <source>
        <strain evidence="2">WBAD</strain>
    </source>
</reference>
<evidence type="ECO:0000256" key="1">
    <source>
        <dbReference type="SAM" id="Phobius"/>
    </source>
</evidence>
<sequence length="187" mass="19730">MYICLLAYSIVSALGILAWWLSFDTSSPLAIGGVVGCIAPVLLAVFHVGCLLYKFCKKDPVEGDHRKAAIFLSITIPISTMVGAVLTASVVAVLPNPVIKVIILVSSTAAIIGMITGFSVAASLVHCADEAAITSAVSATSIAEPTYVEIFQEEKVDECIIFPKEEINKSITFSIVEKLPSAKETAV</sequence>
<keyword evidence="1" id="KW-1133">Transmembrane helix</keyword>
<protein>
    <submittedName>
        <fullName evidence="2">Uncharacterized protein</fullName>
    </submittedName>
</protein>
<evidence type="ECO:0000313" key="2">
    <source>
        <dbReference type="EMBL" id="SPP33050.1"/>
    </source>
</evidence>
<accession>A0A3B0IVT8</accession>
<feature type="transmembrane region" description="Helical" evidence="1">
    <location>
        <begin position="101"/>
        <end position="125"/>
    </location>
</feature>
<dbReference type="AlphaFoldDB" id="A0A3B0IVT8"/>
<feature type="transmembrane region" description="Helical" evidence="1">
    <location>
        <begin position="68"/>
        <end position="95"/>
    </location>
</feature>
<proteinExistence type="predicted"/>
<feature type="transmembrane region" description="Helical" evidence="1">
    <location>
        <begin position="29"/>
        <end position="56"/>
    </location>
</feature>
<name>A0A3B0IVT8_9RICK</name>